<dbReference type="PRINTS" id="PR00134">
    <property type="entry name" value="GLHYDRLASE10"/>
</dbReference>
<evidence type="ECO:0000313" key="12">
    <source>
        <dbReference type="Proteomes" id="UP000199229"/>
    </source>
</evidence>
<keyword evidence="7 9" id="KW-0326">Glycosidase</keyword>
<comment type="catalytic activity">
    <reaction evidence="1 9">
        <text>Endohydrolysis of (1-&gt;4)-beta-D-xylosidic linkages in xylans.</text>
        <dbReference type="EC" id="3.2.1.8"/>
    </reaction>
</comment>
<evidence type="ECO:0000256" key="9">
    <source>
        <dbReference type="RuleBase" id="RU361174"/>
    </source>
</evidence>
<dbReference type="PANTHER" id="PTHR31490:SF88">
    <property type="entry name" value="BETA-XYLANASE"/>
    <property type="match status" value="1"/>
</dbReference>
<protein>
    <recommendedName>
        <fullName evidence="9">Beta-xylanase</fullName>
        <ecNumber evidence="9">3.2.1.8</ecNumber>
    </recommendedName>
</protein>
<dbReference type="Proteomes" id="UP000199229">
    <property type="component" value="Unassembled WGS sequence"/>
</dbReference>
<keyword evidence="5 9" id="KW-0378">Hydrolase</keyword>
<dbReference type="GO" id="GO:0031176">
    <property type="term" value="F:endo-1,4-beta-xylanase activity"/>
    <property type="evidence" value="ECO:0007669"/>
    <property type="project" value="UniProtKB-EC"/>
</dbReference>
<dbReference type="EMBL" id="FOPM01000003">
    <property type="protein sequence ID" value="SFG45375.1"/>
    <property type="molecule type" value="Genomic_DNA"/>
</dbReference>
<dbReference type="EC" id="3.2.1.8" evidence="9"/>
<dbReference type="PANTHER" id="PTHR31490">
    <property type="entry name" value="GLYCOSYL HYDROLASE"/>
    <property type="match status" value="1"/>
</dbReference>
<dbReference type="InterPro" id="IPR044846">
    <property type="entry name" value="GH10"/>
</dbReference>
<dbReference type="Gene3D" id="3.20.20.80">
    <property type="entry name" value="Glycosidases"/>
    <property type="match status" value="1"/>
</dbReference>
<evidence type="ECO:0000256" key="8">
    <source>
        <dbReference type="ARBA" id="ARBA00023326"/>
    </source>
</evidence>
<dbReference type="GO" id="GO:0045493">
    <property type="term" value="P:xylan catabolic process"/>
    <property type="evidence" value="ECO:0007669"/>
    <property type="project" value="UniProtKB-KW"/>
</dbReference>
<dbReference type="SMART" id="SM00633">
    <property type="entry name" value="Glyco_10"/>
    <property type="match status" value="1"/>
</dbReference>
<evidence type="ECO:0000256" key="1">
    <source>
        <dbReference type="ARBA" id="ARBA00000681"/>
    </source>
</evidence>
<comment type="similarity">
    <text evidence="2 9">Belongs to the glycosyl hydrolase 10 (cellulase F) family.</text>
</comment>
<dbReference type="PROSITE" id="PS51760">
    <property type="entry name" value="GH10_2"/>
    <property type="match status" value="1"/>
</dbReference>
<proteinExistence type="inferred from homology"/>
<dbReference type="InterPro" id="IPR017853">
    <property type="entry name" value="GH"/>
</dbReference>
<keyword evidence="4" id="KW-0732">Signal</keyword>
<evidence type="ECO:0000256" key="7">
    <source>
        <dbReference type="ARBA" id="ARBA00023295"/>
    </source>
</evidence>
<dbReference type="STRING" id="582675.SAMN05192565_103239"/>
<feature type="domain" description="GH10" evidence="10">
    <location>
        <begin position="33"/>
        <end position="364"/>
    </location>
</feature>
<reference evidence="12" key="1">
    <citation type="submission" date="2016-10" db="EMBL/GenBank/DDBJ databases">
        <authorList>
            <person name="Varghese N."/>
            <person name="Submissions S."/>
        </authorList>
    </citation>
    <scope>NUCLEOTIDE SEQUENCE [LARGE SCALE GENOMIC DNA]</scope>
    <source>
        <strain evidence="12">Gh-105</strain>
    </source>
</reference>
<organism evidence="11 12">
    <name type="scientific">Methylobacterium gossipiicola</name>
    <dbReference type="NCBI Taxonomy" id="582675"/>
    <lineage>
        <taxon>Bacteria</taxon>
        <taxon>Pseudomonadati</taxon>
        <taxon>Pseudomonadota</taxon>
        <taxon>Alphaproteobacteria</taxon>
        <taxon>Hyphomicrobiales</taxon>
        <taxon>Methylobacteriaceae</taxon>
        <taxon>Methylobacterium</taxon>
    </lineage>
</organism>
<evidence type="ECO:0000313" key="11">
    <source>
        <dbReference type="EMBL" id="SFG45375.1"/>
    </source>
</evidence>
<evidence type="ECO:0000256" key="2">
    <source>
        <dbReference type="ARBA" id="ARBA00007495"/>
    </source>
</evidence>
<dbReference type="InterPro" id="IPR001000">
    <property type="entry name" value="GH10_dom"/>
</dbReference>
<dbReference type="Pfam" id="PF00331">
    <property type="entry name" value="Glyco_hydro_10"/>
    <property type="match status" value="1"/>
</dbReference>
<keyword evidence="8 9" id="KW-0624">Polysaccharide degradation</keyword>
<keyword evidence="6 9" id="KW-0119">Carbohydrate metabolism</keyword>
<sequence>MSPHRSIEGRTRRAVVAGLGAAGLNLFGRPARASTEPGLAGHAARSGRVFGTAVRSPDLTWNATLRGEVLREAGLLVPEYEMKWDILAKTPGTYDFTGGDRLASFAEAHRLGLRGHTLVWHLALPPWLPGTLDAGEARRVMEAHVAAVAAHYAGRVQSWDVVNEAVDPQGPDGLRASLWQRALGADYIPLAFAAAARADPKAKLYYNEYDLECDTPDQDVRRAKTLEILTRLRREGVPVHGLGIQAHLQAGRWPYDAGKFARFLAAVAALDLDLLITEMDVSDRLLPASEARRDATVAALAGDVLTTFLTEPRAVGVVTWGLSDRQTWLNDLPTHRRTDGLPQRALPLDRDGGRKPLWTAMARAFDGAAPRP</sequence>
<keyword evidence="12" id="KW-1185">Reference proteome</keyword>
<evidence type="ECO:0000256" key="4">
    <source>
        <dbReference type="ARBA" id="ARBA00022729"/>
    </source>
</evidence>
<dbReference type="RefSeq" id="WP_177232313.1">
    <property type="nucleotide sequence ID" value="NZ_FOPM01000003.1"/>
</dbReference>
<name>A0A1I2RXG1_9HYPH</name>
<dbReference type="SUPFAM" id="SSF51445">
    <property type="entry name" value="(Trans)glycosidases"/>
    <property type="match status" value="1"/>
</dbReference>
<keyword evidence="3 11" id="KW-0858">Xylan degradation</keyword>
<evidence type="ECO:0000259" key="10">
    <source>
        <dbReference type="PROSITE" id="PS51760"/>
    </source>
</evidence>
<gene>
    <name evidence="11" type="ORF">SAMN05192565_103239</name>
</gene>
<evidence type="ECO:0000256" key="3">
    <source>
        <dbReference type="ARBA" id="ARBA00022651"/>
    </source>
</evidence>
<dbReference type="AlphaFoldDB" id="A0A1I2RXG1"/>
<evidence type="ECO:0000256" key="5">
    <source>
        <dbReference type="ARBA" id="ARBA00022801"/>
    </source>
</evidence>
<accession>A0A1I2RXG1</accession>
<evidence type="ECO:0000256" key="6">
    <source>
        <dbReference type="ARBA" id="ARBA00023277"/>
    </source>
</evidence>